<dbReference type="PANTHER" id="PTHR31314">
    <property type="entry name" value="MYB FAMILY TRANSCRIPTION FACTOR PHL7-LIKE"/>
    <property type="match status" value="1"/>
</dbReference>
<feature type="region of interest" description="Disordered" evidence="5">
    <location>
        <begin position="447"/>
        <end position="474"/>
    </location>
</feature>
<dbReference type="EMBL" id="JAVYJV010000018">
    <property type="protein sequence ID" value="KAK4347243.1"/>
    <property type="molecule type" value="Genomic_DNA"/>
</dbReference>
<dbReference type="SUPFAM" id="SSF46689">
    <property type="entry name" value="Homeodomain-like"/>
    <property type="match status" value="1"/>
</dbReference>
<keyword evidence="8" id="KW-1185">Reference proteome</keyword>
<protein>
    <recommendedName>
        <fullName evidence="6">HTH myb-type domain-containing protein</fullName>
    </recommendedName>
</protein>
<evidence type="ECO:0000256" key="2">
    <source>
        <dbReference type="ARBA" id="ARBA00023015"/>
    </source>
</evidence>
<dbReference type="NCBIfam" id="TIGR01557">
    <property type="entry name" value="myb_SHAQKYF"/>
    <property type="match status" value="1"/>
</dbReference>
<name>A0AAE1UWA2_9SOLA</name>
<feature type="domain" description="HTH myb-type" evidence="6">
    <location>
        <begin position="182"/>
        <end position="242"/>
    </location>
</feature>
<comment type="caution">
    <text evidence="7">The sequence shown here is derived from an EMBL/GenBank/DDBJ whole genome shotgun (WGS) entry which is preliminary data.</text>
</comment>
<dbReference type="GO" id="GO:0000976">
    <property type="term" value="F:transcription cis-regulatory region binding"/>
    <property type="evidence" value="ECO:0007669"/>
    <property type="project" value="UniProtKB-ARBA"/>
</dbReference>
<feature type="compositionally biased region" description="Polar residues" evidence="5">
    <location>
        <begin position="460"/>
        <end position="474"/>
    </location>
</feature>
<evidence type="ECO:0000259" key="6">
    <source>
        <dbReference type="PROSITE" id="PS51294"/>
    </source>
</evidence>
<organism evidence="7 8">
    <name type="scientific">Anisodus tanguticus</name>
    <dbReference type="NCBI Taxonomy" id="243964"/>
    <lineage>
        <taxon>Eukaryota</taxon>
        <taxon>Viridiplantae</taxon>
        <taxon>Streptophyta</taxon>
        <taxon>Embryophyta</taxon>
        <taxon>Tracheophyta</taxon>
        <taxon>Spermatophyta</taxon>
        <taxon>Magnoliopsida</taxon>
        <taxon>eudicotyledons</taxon>
        <taxon>Gunneridae</taxon>
        <taxon>Pentapetalae</taxon>
        <taxon>asterids</taxon>
        <taxon>lamiids</taxon>
        <taxon>Solanales</taxon>
        <taxon>Solanaceae</taxon>
        <taxon>Solanoideae</taxon>
        <taxon>Hyoscyameae</taxon>
        <taxon>Anisodus</taxon>
    </lineage>
</organism>
<dbReference type="GO" id="GO:0010597">
    <property type="term" value="P:green leaf volatile biosynthetic process"/>
    <property type="evidence" value="ECO:0007669"/>
    <property type="project" value="UniProtKB-ARBA"/>
</dbReference>
<keyword evidence="4" id="KW-0539">Nucleus</keyword>
<proteinExistence type="predicted"/>
<dbReference type="AlphaFoldDB" id="A0AAE1UWA2"/>
<evidence type="ECO:0000256" key="3">
    <source>
        <dbReference type="ARBA" id="ARBA00023163"/>
    </source>
</evidence>
<keyword evidence="2" id="KW-0805">Transcription regulation</keyword>
<gene>
    <name evidence="7" type="ORF">RND71_033582</name>
</gene>
<comment type="subcellular location">
    <subcellularLocation>
        <location evidence="1">Nucleus</location>
    </subcellularLocation>
</comment>
<reference evidence="7" key="1">
    <citation type="submission" date="2023-12" db="EMBL/GenBank/DDBJ databases">
        <title>Genome assembly of Anisodus tanguticus.</title>
        <authorList>
            <person name="Wang Y.-J."/>
        </authorList>
    </citation>
    <scope>NUCLEOTIDE SEQUENCE</scope>
    <source>
        <strain evidence="7">KB-2021</strain>
        <tissue evidence="7">Leaf</tissue>
    </source>
</reference>
<evidence type="ECO:0000313" key="8">
    <source>
        <dbReference type="Proteomes" id="UP001291623"/>
    </source>
</evidence>
<evidence type="ECO:0000313" key="7">
    <source>
        <dbReference type="EMBL" id="KAK4347243.1"/>
    </source>
</evidence>
<sequence>MYVELEENGEDKKLYRLVKARERRAHDLDHVRCIKDEDDKVLIEETHIRRRWQSYFHKLLNEKGDGDIVLGDLEHSGRYRDFGYCRSIKVEELEVSMADNSVKQSNEDMMTSTTEYIMEKASSDSSSQRVSSIDLNEDNKGESEEEEEEGIELEDSSEKTTERNSASDGHDVEKKNVRQYVRSKLPRLRWTPELHRSFVHAIESLGGQERATPKLVLQMMNVRGLSIAHVKSHLQMCRSKKLDESGQVLGRGYRALHGRSYFYGNHLGGQRYNPIQDFKMKNGAIVLARNFNHDDHALRGHFRNSFSRPPYQAKGIFSRYWQWSFDNQGSLLDTKTRNKLSTPRQVLQENGRDETGPIRSSQFLEEKRWPAHDQLLTKQWEEKRVDFSNTCSAMLQQNLAQPYSKWNCRYNTLGKNLVTPFRIEMKEYKSLEEKEWLPDLQLRLSRSTEDKKEKRRDQSDINTMLSLSLPNSAT</sequence>
<accession>A0AAE1UWA2</accession>
<dbReference type="GO" id="GO:0003700">
    <property type="term" value="F:DNA-binding transcription factor activity"/>
    <property type="evidence" value="ECO:0007669"/>
    <property type="project" value="InterPro"/>
</dbReference>
<dbReference type="InterPro" id="IPR009057">
    <property type="entry name" value="Homeodomain-like_sf"/>
</dbReference>
<feature type="compositionally biased region" description="Acidic residues" evidence="5">
    <location>
        <begin position="143"/>
        <end position="155"/>
    </location>
</feature>
<dbReference type="InterPro" id="IPR001005">
    <property type="entry name" value="SANT/Myb"/>
</dbReference>
<evidence type="ECO:0000256" key="5">
    <source>
        <dbReference type="SAM" id="MobiDB-lite"/>
    </source>
</evidence>
<feature type="region of interest" description="Disordered" evidence="5">
    <location>
        <begin position="118"/>
        <end position="178"/>
    </location>
</feature>
<evidence type="ECO:0000256" key="1">
    <source>
        <dbReference type="ARBA" id="ARBA00004123"/>
    </source>
</evidence>
<dbReference type="Pfam" id="PF00249">
    <property type="entry name" value="Myb_DNA-binding"/>
    <property type="match status" value="1"/>
</dbReference>
<evidence type="ECO:0000256" key="4">
    <source>
        <dbReference type="ARBA" id="ARBA00023242"/>
    </source>
</evidence>
<dbReference type="GO" id="GO:0005634">
    <property type="term" value="C:nucleus"/>
    <property type="evidence" value="ECO:0007669"/>
    <property type="project" value="UniProtKB-SubCell"/>
</dbReference>
<dbReference type="Gene3D" id="1.10.10.60">
    <property type="entry name" value="Homeodomain-like"/>
    <property type="match status" value="1"/>
</dbReference>
<feature type="compositionally biased region" description="Low complexity" evidence="5">
    <location>
        <begin position="123"/>
        <end position="132"/>
    </location>
</feature>
<dbReference type="PROSITE" id="PS51294">
    <property type="entry name" value="HTH_MYB"/>
    <property type="match status" value="1"/>
</dbReference>
<dbReference type="InterPro" id="IPR017930">
    <property type="entry name" value="Myb_dom"/>
</dbReference>
<feature type="compositionally biased region" description="Basic and acidic residues" evidence="5">
    <location>
        <begin position="447"/>
        <end position="459"/>
    </location>
</feature>
<dbReference type="InterPro" id="IPR006447">
    <property type="entry name" value="Myb_dom_plants"/>
</dbReference>
<dbReference type="PANTHER" id="PTHR31314:SF128">
    <property type="entry name" value="OS11G0106100 PROTEIN"/>
    <property type="match status" value="1"/>
</dbReference>
<dbReference type="Proteomes" id="UP001291623">
    <property type="component" value="Unassembled WGS sequence"/>
</dbReference>
<keyword evidence="3" id="KW-0804">Transcription</keyword>
<dbReference type="InterPro" id="IPR046955">
    <property type="entry name" value="PHR1-like"/>
</dbReference>